<gene>
    <name evidence="1" type="ORF">AKJ47_02785</name>
</gene>
<evidence type="ECO:0000313" key="1">
    <source>
        <dbReference type="EMBL" id="KXB03150.1"/>
    </source>
</evidence>
<comment type="caution">
    <text evidence="1">The sequence shown here is derived from an EMBL/GenBank/DDBJ whole genome shotgun (WGS) entry which is preliminary data.</text>
</comment>
<dbReference type="EMBL" id="LHYA01000040">
    <property type="protein sequence ID" value="KXB03150.1"/>
    <property type="molecule type" value="Genomic_DNA"/>
</dbReference>
<protein>
    <recommendedName>
        <fullName evidence="3">Methyltransferase domain-containing protein</fullName>
    </recommendedName>
</protein>
<dbReference type="InterPro" id="IPR029063">
    <property type="entry name" value="SAM-dependent_MTases_sf"/>
</dbReference>
<organism evidence="1 2">
    <name type="scientific">candidate division MSBL1 archaeon SCGC-AAA261G05</name>
    <dbReference type="NCBI Taxonomy" id="1698276"/>
    <lineage>
        <taxon>Archaea</taxon>
        <taxon>Methanobacteriati</taxon>
        <taxon>Methanobacteriota</taxon>
        <taxon>candidate division MSBL1</taxon>
    </lineage>
</organism>
<name>A0A133V9L1_9EURY</name>
<dbReference type="Proteomes" id="UP000070405">
    <property type="component" value="Unassembled WGS sequence"/>
</dbReference>
<evidence type="ECO:0008006" key="3">
    <source>
        <dbReference type="Google" id="ProtNLM"/>
    </source>
</evidence>
<evidence type="ECO:0000313" key="2">
    <source>
        <dbReference type="Proteomes" id="UP000070405"/>
    </source>
</evidence>
<dbReference type="AlphaFoldDB" id="A0A133V9L1"/>
<proteinExistence type="predicted"/>
<reference evidence="1 2" key="1">
    <citation type="journal article" date="2016" name="Sci. Rep.">
        <title>Metabolic traits of an uncultured archaeal lineage -MSBL1- from brine pools of the Red Sea.</title>
        <authorList>
            <person name="Mwirichia R."/>
            <person name="Alam I."/>
            <person name="Rashid M."/>
            <person name="Vinu M."/>
            <person name="Ba-Alawi W."/>
            <person name="Anthony Kamau A."/>
            <person name="Kamanda Ngugi D."/>
            <person name="Goker M."/>
            <person name="Klenk H.P."/>
            <person name="Bajic V."/>
            <person name="Stingl U."/>
        </authorList>
    </citation>
    <scope>NUCLEOTIDE SEQUENCE [LARGE SCALE GENOMIC DNA]</scope>
    <source>
        <strain evidence="1">SCGC-AAA261G05</strain>
    </source>
</reference>
<keyword evidence="2" id="KW-1185">Reference proteome</keyword>
<feature type="non-terminal residue" evidence="1">
    <location>
        <position position="84"/>
    </location>
</feature>
<dbReference type="SUPFAM" id="SSF53335">
    <property type="entry name" value="S-adenosyl-L-methionine-dependent methyltransferases"/>
    <property type="match status" value="1"/>
</dbReference>
<accession>A0A133V9L1</accession>
<dbReference type="Gene3D" id="3.40.50.150">
    <property type="entry name" value="Vaccinia Virus protein VP39"/>
    <property type="match status" value="1"/>
</dbReference>
<sequence>MPHENQVIRENIRLHKKEAEKYEKSKVEIFNEREQNRLDSVLRESIDNIDTDSPEIKGLDIGCGTGNMLENLSPLCHEVIGLDL</sequence>